<dbReference type="InterPro" id="IPR039298">
    <property type="entry name" value="ACOT13"/>
</dbReference>
<dbReference type="PANTHER" id="PTHR21660:SF1">
    <property type="entry name" value="ACYL-COENZYME A THIOESTERASE 13"/>
    <property type="match status" value="1"/>
</dbReference>
<dbReference type="CDD" id="cd03443">
    <property type="entry name" value="PaaI_thioesterase"/>
    <property type="match status" value="1"/>
</dbReference>
<organism evidence="2 3">
    <name type="scientific">Meloidogyne graminicola</name>
    <dbReference type="NCBI Taxonomy" id="189291"/>
    <lineage>
        <taxon>Eukaryota</taxon>
        <taxon>Metazoa</taxon>
        <taxon>Ecdysozoa</taxon>
        <taxon>Nematoda</taxon>
        <taxon>Chromadorea</taxon>
        <taxon>Rhabditida</taxon>
        <taxon>Tylenchina</taxon>
        <taxon>Tylenchomorpha</taxon>
        <taxon>Tylenchoidea</taxon>
        <taxon>Meloidogynidae</taxon>
        <taxon>Meloidogyninae</taxon>
        <taxon>Meloidogyne</taxon>
    </lineage>
</organism>
<name>A0A8S9Z8N1_9BILA</name>
<protein>
    <recommendedName>
        <fullName evidence="4">Thioesterase domain-containing protein</fullName>
    </recommendedName>
</protein>
<keyword evidence="1" id="KW-0378">Hydrolase</keyword>
<comment type="caution">
    <text evidence="2">The sequence shown here is derived from an EMBL/GenBank/DDBJ whole genome shotgun (WGS) entry which is preliminary data.</text>
</comment>
<dbReference type="AlphaFoldDB" id="A0A8S9Z8N1"/>
<dbReference type="Proteomes" id="UP000605970">
    <property type="component" value="Unassembled WGS sequence"/>
</dbReference>
<dbReference type="EMBL" id="JABEBT010000207">
    <property type="protein sequence ID" value="KAF7624716.1"/>
    <property type="molecule type" value="Genomic_DNA"/>
</dbReference>
<accession>A0A8S9Z8N1</accession>
<dbReference type="InterPro" id="IPR029069">
    <property type="entry name" value="HotDog_dom_sf"/>
</dbReference>
<evidence type="ECO:0000313" key="2">
    <source>
        <dbReference type="EMBL" id="KAF7624716.1"/>
    </source>
</evidence>
<proteinExistence type="predicted"/>
<sequence length="101" mass="10933">MGSETHSNQLSVIKLVQNAYDLMGEGANFNRIMKGICCLSANNGRLSAEFTVSEEHVNDKGTLYGGFLAALVDVLTATCVKLLIPESRIVSIELSVRFTLP</sequence>
<evidence type="ECO:0000256" key="1">
    <source>
        <dbReference type="ARBA" id="ARBA00022801"/>
    </source>
</evidence>
<gene>
    <name evidence="2" type="ORF">Mgra_00010001</name>
</gene>
<dbReference type="SUPFAM" id="SSF54637">
    <property type="entry name" value="Thioesterase/thiol ester dehydrase-isomerase"/>
    <property type="match status" value="1"/>
</dbReference>
<keyword evidence="3" id="KW-1185">Reference proteome</keyword>
<evidence type="ECO:0008006" key="4">
    <source>
        <dbReference type="Google" id="ProtNLM"/>
    </source>
</evidence>
<reference evidence="2" key="1">
    <citation type="journal article" date="2020" name="Ecol. Evol.">
        <title>Genome structure and content of the rice root-knot nematode (Meloidogyne graminicola).</title>
        <authorList>
            <person name="Phan N.T."/>
            <person name="Danchin E.G.J."/>
            <person name="Klopp C."/>
            <person name="Perfus-Barbeoch L."/>
            <person name="Kozlowski D.K."/>
            <person name="Koutsovoulos G.D."/>
            <person name="Lopez-Roques C."/>
            <person name="Bouchez O."/>
            <person name="Zahm M."/>
            <person name="Besnard G."/>
            <person name="Bellafiore S."/>
        </authorList>
    </citation>
    <scope>NUCLEOTIDE SEQUENCE</scope>
    <source>
        <strain evidence="2">VN-18</strain>
    </source>
</reference>
<dbReference type="Gene3D" id="3.10.129.10">
    <property type="entry name" value="Hotdog Thioesterase"/>
    <property type="match status" value="1"/>
</dbReference>
<evidence type="ECO:0000313" key="3">
    <source>
        <dbReference type="Proteomes" id="UP000605970"/>
    </source>
</evidence>
<dbReference type="PANTHER" id="PTHR21660">
    <property type="entry name" value="THIOESTERASE SUPERFAMILY MEMBER-RELATED"/>
    <property type="match status" value="1"/>
</dbReference>
<dbReference type="OrthoDB" id="46529at2759"/>
<dbReference type="GO" id="GO:0047617">
    <property type="term" value="F:fatty acyl-CoA hydrolase activity"/>
    <property type="evidence" value="ECO:0007669"/>
    <property type="project" value="InterPro"/>
</dbReference>